<sequence length="335" mass="37983">MASKVPDDKFIIVANDMVTDYADLSDRANFRGTADLKEFAVKHGFAVYGGAEEGVHAGDVNLAASYGENNTKYNTGRRWRGYNLFAPSKKIAMLGYGDSDKTYPMFVTPDRKISAEAVMQFQRDRYQETSYDLSLAPRVTTLNPEGYDIKETLFYDGAASSAGGSDADRTKTLRPIGFNTQMHTHIVELLPELPPEIGARMWIAMAQSEHSVNLPLYGLIADTCKYDKTVSDKYVPDSSYWQFQNVAYYCRYDRAKYGKAVQDYWRAYELKLSEEQREVEAKMLALYKKDPALARCYITAYVLDTREKAAERAREIRSALLEHIKNSPDGIFKID</sequence>
<proteinExistence type="inferred from homology"/>
<evidence type="ECO:0000256" key="1">
    <source>
        <dbReference type="RuleBase" id="RU364089"/>
    </source>
</evidence>
<accession>A0AAW5K0E4</accession>
<dbReference type="Pfam" id="PF03577">
    <property type="entry name" value="Peptidase_C69"/>
    <property type="match status" value="1"/>
</dbReference>
<name>A0AAW5K0E4_9BACT</name>
<dbReference type="GO" id="GO:0006508">
    <property type="term" value="P:proteolysis"/>
    <property type="evidence" value="ECO:0007669"/>
    <property type="project" value="UniProtKB-KW"/>
</dbReference>
<comment type="similarity">
    <text evidence="1">Belongs to the peptidase C69 family.</text>
</comment>
<keyword evidence="3" id="KW-1185">Reference proteome</keyword>
<dbReference type="GO" id="GO:0016805">
    <property type="term" value="F:dipeptidase activity"/>
    <property type="evidence" value="ECO:0007669"/>
    <property type="project" value="UniProtKB-KW"/>
</dbReference>
<keyword evidence="1 2" id="KW-0378">Hydrolase</keyword>
<dbReference type="RefSeq" id="WP_008712659.1">
    <property type="nucleotide sequence ID" value="NZ_CABKQM010000008.1"/>
</dbReference>
<dbReference type="EMBL" id="JANFYT010000009">
    <property type="protein sequence ID" value="MCQ4813912.1"/>
    <property type="molecule type" value="Genomic_DNA"/>
</dbReference>
<dbReference type="PANTHER" id="PTHR12994:SF17">
    <property type="entry name" value="LD30995P"/>
    <property type="match status" value="1"/>
</dbReference>
<evidence type="ECO:0000313" key="3">
    <source>
        <dbReference type="Proteomes" id="UP001205919"/>
    </source>
</evidence>
<comment type="catalytic activity">
    <reaction evidence="1">
        <text>an L-aminoacyl-L-amino acid + H2O = 2 an L-alpha-amino acid</text>
        <dbReference type="Rhea" id="RHEA:48940"/>
        <dbReference type="ChEBI" id="CHEBI:15377"/>
        <dbReference type="ChEBI" id="CHEBI:59869"/>
        <dbReference type="ChEBI" id="CHEBI:77460"/>
    </reaction>
</comment>
<protein>
    <recommendedName>
        <fullName evidence="1">Dipeptidase</fullName>
        <ecNumber evidence="1">3.4.-.-</ecNumber>
    </recommendedName>
</protein>
<keyword evidence="1" id="KW-0645">Protease</keyword>
<dbReference type="EC" id="3.4.-.-" evidence="1"/>
<dbReference type="PANTHER" id="PTHR12994">
    <property type="entry name" value="SECERNIN"/>
    <property type="match status" value="1"/>
</dbReference>
<keyword evidence="1 2" id="KW-0224">Dipeptidase</keyword>
<organism evidence="2 3">
    <name type="scientific">Cloacibacillus evryensis</name>
    <dbReference type="NCBI Taxonomy" id="508460"/>
    <lineage>
        <taxon>Bacteria</taxon>
        <taxon>Thermotogati</taxon>
        <taxon>Synergistota</taxon>
        <taxon>Synergistia</taxon>
        <taxon>Synergistales</taxon>
        <taxon>Synergistaceae</taxon>
        <taxon>Cloacibacillus</taxon>
    </lineage>
</organism>
<gene>
    <name evidence="2" type="ORF">NE630_05640</name>
</gene>
<evidence type="ECO:0000313" key="2">
    <source>
        <dbReference type="EMBL" id="MCQ4813912.1"/>
    </source>
</evidence>
<dbReference type="InterPro" id="IPR005322">
    <property type="entry name" value="Peptidase_C69"/>
</dbReference>
<dbReference type="GO" id="GO:0070004">
    <property type="term" value="F:cysteine-type exopeptidase activity"/>
    <property type="evidence" value="ECO:0007669"/>
    <property type="project" value="InterPro"/>
</dbReference>
<comment type="caution">
    <text evidence="2">The sequence shown here is derived from an EMBL/GenBank/DDBJ whole genome shotgun (WGS) entry which is preliminary data.</text>
</comment>
<dbReference type="AlphaFoldDB" id="A0AAW5K0E4"/>
<dbReference type="Proteomes" id="UP001205919">
    <property type="component" value="Unassembled WGS sequence"/>
</dbReference>
<reference evidence="2 3" key="1">
    <citation type="submission" date="2022-06" db="EMBL/GenBank/DDBJ databases">
        <title>Isolation of gut microbiota from human fecal samples.</title>
        <authorList>
            <person name="Pamer E.G."/>
            <person name="Barat B."/>
            <person name="Waligurski E."/>
            <person name="Medina S."/>
            <person name="Paddock L."/>
            <person name="Mostad J."/>
        </authorList>
    </citation>
    <scope>NUCLEOTIDE SEQUENCE [LARGE SCALE GENOMIC DNA]</scope>
    <source>
        <strain evidence="2 3">DFI.9.90</strain>
    </source>
</reference>